<evidence type="ECO:0000313" key="2">
    <source>
        <dbReference type="Proteomes" id="UP000823775"/>
    </source>
</evidence>
<accession>A0ABS8T0S4</accession>
<organism evidence="1 2">
    <name type="scientific">Datura stramonium</name>
    <name type="common">Jimsonweed</name>
    <name type="synonym">Common thornapple</name>
    <dbReference type="NCBI Taxonomy" id="4076"/>
    <lineage>
        <taxon>Eukaryota</taxon>
        <taxon>Viridiplantae</taxon>
        <taxon>Streptophyta</taxon>
        <taxon>Embryophyta</taxon>
        <taxon>Tracheophyta</taxon>
        <taxon>Spermatophyta</taxon>
        <taxon>Magnoliopsida</taxon>
        <taxon>eudicotyledons</taxon>
        <taxon>Gunneridae</taxon>
        <taxon>Pentapetalae</taxon>
        <taxon>asterids</taxon>
        <taxon>lamiids</taxon>
        <taxon>Solanales</taxon>
        <taxon>Solanaceae</taxon>
        <taxon>Solanoideae</taxon>
        <taxon>Datureae</taxon>
        <taxon>Datura</taxon>
    </lineage>
</organism>
<reference evidence="1 2" key="1">
    <citation type="journal article" date="2021" name="BMC Genomics">
        <title>Datura genome reveals duplications of psychoactive alkaloid biosynthetic genes and high mutation rate following tissue culture.</title>
        <authorList>
            <person name="Rajewski A."/>
            <person name="Carter-House D."/>
            <person name="Stajich J."/>
            <person name="Litt A."/>
        </authorList>
    </citation>
    <scope>NUCLEOTIDE SEQUENCE [LARGE SCALE GENOMIC DNA]</scope>
    <source>
        <strain evidence="1">AR-01</strain>
    </source>
</reference>
<name>A0ABS8T0S4_DATST</name>
<comment type="caution">
    <text evidence="1">The sequence shown here is derived from an EMBL/GenBank/DDBJ whole genome shotgun (WGS) entry which is preliminary data.</text>
</comment>
<dbReference type="Proteomes" id="UP000823775">
    <property type="component" value="Unassembled WGS sequence"/>
</dbReference>
<evidence type="ECO:0000313" key="1">
    <source>
        <dbReference type="EMBL" id="MCD7464947.1"/>
    </source>
</evidence>
<sequence length="237" mass="26206">MTSNLRPSPTWDPTLNYNPISDLSLVPKSTQGPVSNQHRTKTQLRLETRSSYELVWWFSLSVTSLGLEVVSRLRVGFGLKVRGRGRGMHWVLGLGLDLGSQVSRSGGVSWSRFGLSLEVRLGFKDRDLKLNLWVGSFLEGQGSGSYPGSVVRILERRHAEVRFCIESRHGFGSRNISTVGGPRVVQPANLGEMNEVKEAGRLAEAHMIGGPLICVDSADWAIGIILRLDPIQLYLQL</sequence>
<dbReference type="EMBL" id="JACEIK010001007">
    <property type="protein sequence ID" value="MCD7464947.1"/>
    <property type="molecule type" value="Genomic_DNA"/>
</dbReference>
<keyword evidence="2" id="KW-1185">Reference proteome</keyword>
<proteinExistence type="predicted"/>
<gene>
    <name evidence="1" type="ORF">HAX54_000274</name>
</gene>
<protein>
    <submittedName>
        <fullName evidence="1">Uncharacterized protein</fullName>
    </submittedName>
</protein>